<dbReference type="GO" id="GO:0003677">
    <property type="term" value="F:DNA binding"/>
    <property type="evidence" value="ECO:0007669"/>
    <property type="project" value="UniProtKB-UniRule"/>
</dbReference>
<dbReference type="InterPro" id="IPR002104">
    <property type="entry name" value="Integrase_catalytic"/>
</dbReference>
<keyword evidence="9" id="KW-1185">Reference proteome</keyword>
<dbReference type="Proteomes" id="UP000187550">
    <property type="component" value="Unassembled WGS sequence"/>
</dbReference>
<keyword evidence="2" id="KW-0229">DNA integration</keyword>
<dbReference type="InterPro" id="IPR011010">
    <property type="entry name" value="DNA_brk_join_enz"/>
</dbReference>
<gene>
    <name evidence="8" type="ORF">SAMN05428946_2685</name>
</gene>
<organism evidence="8 9">
    <name type="scientific">Edaphobacillus lindanitolerans</name>
    <dbReference type="NCBI Taxonomy" id="550447"/>
    <lineage>
        <taxon>Bacteria</taxon>
        <taxon>Bacillati</taxon>
        <taxon>Bacillota</taxon>
        <taxon>Bacilli</taxon>
        <taxon>Bacillales</taxon>
        <taxon>Bacillaceae</taxon>
        <taxon>Edaphobacillus</taxon>
    </lineage>
</organism>
<comment type="similarity">
    <text evidence="1">Belongs to the 'phage' integrase family.</text>
</comment>
<dbReference type="Pfam" id="PF14659">
    <property type="entry name" value="Phage_int_SAM_3"/>
    <property type="match status" value="1"/>
</dbReference>
<keyword evidence="3 5" id="KW-0238">DNA-binding</keyword>
<dbReference type="InterPro" id="IPR050090">
    <property type="entry name" value="Tyrosine_recombinase_XerCD"/>
</dbReference>
<protein>
    <submittedName>
        <fullName evidence="8">Site-specific recombinase XerD</fullName>
    </submittedName>
</protein>
<dbReference type="Gene3D" id="1.10.443.10">
    <property type="entry name" value="Intergrase catalytic core"/>
    <property type="match status" value="1"/>
</dbReference>
<name>A0A1U7PMX2_9BACI</name>
<dbReference type="PANTHER" id="PTHR30349">
    <property type="entry name" value="PHAGE INTEGRASE-RELATED"/>
    <property type="match status" value="1"/>
</dbReference>
<dbReference type="InterPro" id="IPR010998">
    <property type="entry name" value="Integrase_recombinase_N"/>
</dbReference>
<dbReference type="SUPFAM" id="SSF56349">
    <property type="entry name" value="DNA breaking-rejoining enzymes"/>
    <property type="match status" value="1"/>
</dbReference>
<dbReference type="STRING" id="550447.SAMN05428946_2685"/>
<evidence type="ECO:0000313" key="8">
    <source>
        <dbReference type="EMBL" id="SIT91463.1"/>
    </source>
</evidence>
<proteinExistence type="inferred from homology"/>
<dbReference type="GO" id="GO:0015074">
    <property type="term" value="P:DNA integration"/>
    <property type="evidence" value="ECO:0007669"/>
    <property type="project" value="UniProtKB-KW"/>
</dbReference>
<dbReference type="EMBL" id="FTPL01000004">
    <property type="protein sequence ID" value="SIT91463.1"/>
    <property type="molecule type" value="Genomic_DNA"/>
</dbReference>
<dbReference type="InterPro" id="IPR013762">
    <property type="entry name" value="Integrase-like_cat_sf"/>
</dbReference>
<evidence type="ECO:0000259" key="7">
    <source>
        <dbReference type="PROSITE" id="PS51900"/>
    </source>
</evidence>
<accession>A0A1U7PMX2</accession>
<dbReference type="AlphaFoldDB" id="A0A1U7PMX2"/>
<feature type="domain" description="Core-binding (CB)" evidence="7">
    <location>
        <begin position="57"/>
        <end position="138"/>
    </location>
</feature>
<dbReference type="CDD" id="cd01189">
    <property type="entry name" value="INT_ICEBs1_C_like"/>
    <property type="match status" value="1"/>
</dbReference>
<reference evidence="9" key="1">
    <citation type="submission" date="2017-01" db="EMBL/GenBank/DDBJ databases">
        <authorList>
            <person name="Varghese N."/>
            <person name="Submissions S."/>
        </authorList>
    </citation>
    <scope>NUCLEOTIDE SEQUENCE [LARGE SCALE GENOMIC DNA]</scope>
    <source>
        <strain evidence="9">MNA4</strain>
    </source>
</reference>
<evidence type="ECO:0000256" key="5">
    <source>
        <dbReference type="PROSITE-ProRule" id="PRU01248"/>
    </source>
</evidence>
<dbReference type="Pfam" id="PF00589">
    <property type="entry name" value="Phage_integrase"/>
    <property type="match status" value="1"/>
</dbReference>
<dbReference type="PANTHER" id="PTHR30349:SF64">
    <property type="entry name" value="PROPHAGE INTEGRASE INTD-RELATED"/>
    <property type="match status" value="1"/>
</dbReference>
<evidence type="ECO:0000256" key="2">
    <source>
        <dbReference type="ARBA" id="ARBA00022908"/>
    </source>
</evidence>
<evidence type="ECO:0000256" key="4">
    <source>
        <dbReference type="ARBA" id="ARBA00023172"/>
    </source>
</evidence>
<evidence type="ECO:0000259" key="6">
    <source>
        <dbReference type="PROSITE" id="PS51898"/>
    </source>
</evidence>
<feature type="domain" description="Tyr recombinase" evidence="6">
    <location>
        <begin position="166"/>
        <end position="372"/>
    </location>
</feature>
<dbReference type="GO" id="GO:0006310">
    <property type="term" value="P:DNA recombination"/>
    <property type="evidence" value="ECO:0007669"/>
    <property type="project" value="UniProtKB-KW"/>
</dbReference>
<dbReference type="InterPro" id="IPR044068">
    <property type="entry name" value="CB"/>
</dbReference>
<dbReference type="InterPro" id="IPR004107">
    <property type="entry name" value="Integrase_SAM-like_N"/>
</dbReference>
<keyword evidence="4" id="KW-0233">DNA recombination</keyword>
<evidence type="ECO:0000256" key="3">
    <source>
        <dbReference type="ARBA" id="ARBA00023125"/>
    </source>
</evidence>
<sequence>MMASLRKTSAGRWNARVWNGNRYVNVGTYSTKKEAQIEAAKIEERLVHGQTLSDKKILFETVGDEWLELGKKPNVKPQTYEQIETAYRLHIKPYFEGRKIIRIKRAEIKKWIGNFEGYSYGSRIKYLSYLKSIFHYALHEMEVIEKDPSDRLKVPEQDKVEAEMDSEVKYYSLEEYNQLLDYLRTYRHARFPEYRLYYELCLFLGQTGLRISEALAVRWTDITDDELKVERQVKRNNNNNRMITSLKNTASYRTISLPPDLLAELKEFKRVQNKLLLSGKFERNSDGIIFQNFYGHYLTPSTIRETLEPICKKAGVTYKGTHVFRHTHAVLLIEAGASIKYVSRRLGHKTIKTTADVYLDITQKIEKDELEKFALYTGKNADSI</sequence>
<dbReference type="Gene3D" id="1.10.150.130">
    <property type="match status" value="1"/>
</dbReference>
<evidence type="ECO:0000256" key="1">
    <source>
        <dbReference type="ARBA" id="ARBA00008857"/>
    </source>
</evidence>
<evidence type="ECO:0000313" key="9">
    <source>
        <dbReference type="Proteomes" id="UP000187550"/>
    </source>
</evidence>
<dbReference type="PROSITE" id="PS51898">
    <property type="entry name" value="TYR_RECOMBINASE"/>
    <property type="match status" value="1"/>
</dbReference>
<dbReference type="PROSITE" id="PS51900">
    <property type="entry name" value="CB"/>
    <property type="match status" value="1"/>
</dbReference>